<reference evidence="1" key="1">
    <citation type="submission" date="2021-03" db="EMBL/GenBank/DDBJ databases">
        <title>Draft genome sequence of rust myrtle Austropuccinia psidii MF-1, a brazilian biotype.</title>
        <authorList>
            <person name="Quecine M.C."/>
            <person name="Pachon D.M.R."/>
            <person name="Bonatelli M.L."/>
            <person name="Correr F.H."/>
            <person name="Franceschini L.M."/>
            <person name="Leite T.F."/>
            <person name="Margarido G.R.A."/>
            <person name="Almeida C.A."/>
            <person name="Ferrarezi J.A."/>
            <person name="Labate C.A."/>
        </authorList>
    </citation>
    <scope>NUCLEOTIDE SEQUENCE</scope>
    <source>
        <strain evidence="1">MF-1</strain>
    </source>
</reference>
<comment type="caution">
    <text evidence="1">The sequence shown here is derived from an EMBL/GenBank/DDBJ whole genome shotgun (WGS) entry which is preliminary data.</text>
</comment>
<dbReference type="AlphaFoldDB" id="A0A9Q3I7X4"/>
<keyword evidence="2" id="KW-1185">Reference proteome</keyword>
<evidence type="ECO:0000313" key="2">
    <source>
        <dbReference type="Proteomes" id="UP000765509"/>
    </source>
</evidence>
<dbReference type="EMBL" id="AVOT02035938">
    <property type="protein sequence ID" value="MBW0530367.1"/>
    <property type="molecule type" value="Genomic_DNA"/>
</dbReference>
<name>A0A9Q3I7X4_9BASI</name>
<accession>A0A9Q3I7X4</accession>
<sequence>MWLLNLQAIESKLEEWHQNLSSCQGTVVFDIFPANLWQKMFLKSSSAPSLQLGFGLFVDWFNPRGNKIAGKQLSMGILALYCFNFQPQERFQPKYTCLAGIISSPNQPNMITINNVLKPLIPELIQLNNGIVITTPNYPQGQRVIVKLVGLIGDIVATHKVGGFMSHSAKYFFSWCELQDHERDQIKLGNLRKGTNVLGASWRWKDARTTRVQQTLSKTNGI</sequence>
<gene>
    <name evidence="1" type="ORF">O181_070082</name>
</gene>
<proteinExistence type="predicted"/>
<organism evidence="1 2">
    <name type="scientific">Austropuccinia psidii MF-1</name>
    <dbReference type="NCBI Taxonomy" id="1389203"/>
    <lineage>
        <taxon>Eukaryota</taxon>
        <taxon>Fungi</taxon>
        <taxon>Dikarya</taxon>
        <taxon>Basidiomycota</taxon>
        <taxon>Pucciniomycotina</taxon>
        <taxon>Pucciniomycetes</taxon>
        <taxon>Pucciniales</taxon>
        <taxon>Sphaerophragmiaceae</taxon>
        <taxon>Austropuccinia</taxon>
    </lineage>
</organism>
<dbReference type="OrthoDB" id="6021814at2759"/>
<protein>
    <submittedName>
        <fullName evidence="1">Uncharacterized protein</fullName>
    </submittedName>
</protein>
<dbReference type="Proteomes" id="UP000765509">
    <property type="component" value="Unassembled WGS sequence"/>
</dbReference>
<evidence type="ECO:0000313" key="1">
    <source>
        <dbReference type="EMBL" id="MBW0530367.1"/>
    </source>
</evidence>